<comment type="caution">
    <text evidence="2">The sequence shown here is derived from an EMBL/GenBank/DDBJ whole genome shotgun (WGS) entry which is preliminary data.</text>
</comment>
<organism evidence="2 3">
    <name type="scientific">Alkalibacterium putridalgicola</name>
    <dbReference type="NCBI Taxonomy" id="426703"/>
    <lineage>
        <taxon>Bacteria</taxon>
        <taxon>Bacillati</taxon>
        <taxon>Bacillota</taxon>
        <taxon>Bacilli</taxon>
        <taxon>Lactobacillales</taxon>
        <taxon>Carnobacteriaceae</taxon>
        <taxon>Alkalibacterium</taxon>
    </lineage>
</organism>
<feature type="transmembrane region" description="Helical" evidence="1">
    <location>
        <begin position="32"/>
        <end position="49"/>
    </location>
</feature>
<proteinExistence type="predicted"/>
<name>A0ABQ0V039_9LACT</name>
<gene>
    <name evidence="2" type="ORF">APU01nite_21820</name>
</gene>
<feature type="transmembrane region" description="Helical" evidence="1">
    <location>
        <begin position="6"/>
        <end position="23"/>
    </location>
</feature>
<accession>A0ABQ0V039</accession>
<keyword evidence="1" id="KW-1133">Transmembrane helix</keyword>
<keyword evidence="3" id="KW-1185">Reference proteome</keyword>
<evidence type="ECO:0000256" key="1">
    <source>
        <dbReference type="SAM" id="Phobius"/>
    </source>
</evidence>
<reference evidence="2 3" key="1">
    <citation type="submission" date="2019-07" db="EMBL/GenBank/DDBJ databases">
        <title>Whole genome shotgun sequence of Alkalibacterium putridalgicola NBRC 103243.</title>
        <authorList>
            <person name="Hosoyama A."/>
            <person name="Uohara A."/>
            <person name="Ohji S."/>
            <person name="Ichikawa N."/>
        </authorList>
    </citation>
    <scope>NUCLEOTIDE SEQUENCE [LARGE SCALE GENOMIC DNA]</scope>
    <source>
        <strain evidence="2 3">NBRC 103243</strain>
    </source>
</reference>
<dbReference type="Proteomes" id="UP000321425">
    <property type="component" value="Unassembled WGS sequence"/>
</dbReference>
<sequence>MGYISIFMMLAGTLYLYVISKYKSEPNELKKYSYIFGVSMFICAIILWFI</sequence>
<evidence type="ECO:0000313" key="2">
    <source>
        <dbReference type="EMBL" id="GEK90143.1"/>
    </source>
</evidence>
<protein>
    <submittedName>
        <fullName evidence="2">Uncharacterized protein</fullName>
    </submittedName>
</protein>
<evidence type="ECO:0000313" key="3">
    <source>
        <dbReference type="Proteomes" id="UP000321425"/>
    </source>
</evidence>
<dbReference type="EMBL" id="BJUX01000035">
    <property type="protein sequence ID" value="GEK90143.1"/>
    <property type="molecule type" value="Genomic_DNA"/>
</dbReference>
<keyword evidence="1" id="KW-0812">Transmembrane</keyword>
<keyword evidence="1" id="KW-0472">Membrane</keyword>